<dbReference type="EMBL" id="RIBY02001895">
    <property type="protein sequence ID" value="KAH9827267.1"/>
    <property type="molecule type" value="Genomic_DNA"/>
</dbReference>
<comment type="caution">
    <text evidence="2">The sequence shown here is derived from an EMBL/GenBank/DDBJ whole genome shotgun (WGS) entry which is preliminary data.</text>
</comment>
<reference evidence="2 3" key="2">
    <citation type="journal article" date="2021" name="Curr. Genet.">
        <title>Genetic response to nitrogen starvation in the aggressive Eucalyptus foliar pathogen Teratosphaeria destructans.</title>
        <authorList>
            <person name="Havenga M."/>
            <person name="Wingfield B.D."/>
            <person name="Wingfield M.J."/>
            <person name="Dreyer L.L."/>
            <person name="Roets F."/>
            <person name="Aylward J."/>
        </authorList>
    </citation>
    <scope>NUCLEOTIDE SEQUENCE [LARGE SCALE GENOMIC DNA]</scope>
    <source>
        <strain evidence="2">CMW44962</strain>
    </source>
</reference>
<organism evidence="2 3">
    <name type="scientific">Teratosphaeria destructans</name>
    <dbReference type="NCBI Taxonomy" id="418781"/>
    <lineage>
        <taxon>Eukaryota</taxon>
        <taxon>Fungi</taxon>
        <taxon>Dikarya</taxon>
        <taxon>Ascomycota</taxon>
        <taxon>Pezizomycotina</taxon>
        <taxon>Dothideomycetes</taxon>
        <taxon>Dothideomycetidae</taxon>
        <taxon>Mycosphaerellales</taxon>
        <taxon>Teratosphaeriaceae</taxon>
        <taxon>Teratosphaeria</taxon>
    </lineage>
</organism>
<evidence type="ECO:0000256" key="1">
    <source>
        <dbReference type="SAM" id="SignalP"/>
    </source>
</evidence>
<dbReference type="AlphaFoldDB" id="A0A9W7SRI9"/>
<keyword evidence="1" id="KW-0732">Signal</keyword>
<feature type="chain" id="PRO_5040895485" evidence="1">
    <location>
        <begin position="17"/>
        <end position="80"/>
    </location>
</feature>
<keyword evidence="3" id="KW-1185">Reference proteome</keyword>
<evidence type="ECO:0000313" key="3">
    <source>
        <dbReference type="Proteomes" id="UP001138500"/>
    </source>
</evidence>
<reference evidence="2 3" key="1">
    <citation type="journal article" date="2018" name="IMA Fungus">
        <title>IMA Genome-F 10: Nine draft genome sequences of Claviceps purpurea s.lat., including C. arundinis, C. humidiphila, and C. cf. spartinae, pseudomolecules for the pitch canker pathogen Fusarium circinatum, draft genome of Davidsoniella eucalypti, Grosmannia galeiformis, Quambalaria eucalypti, and Teratosphaeria destructans.</title>
        <authorList>
            <person name="Wingfield B.D."/>
            <person name="Liu M."/>
            <person name="Nguyen H.D."/>
            <person name="Lane F.A."/>
            <person name="Morgan S.W."/>
            <person name="De Vos L."/>
            <person name="Wilken P.M."/>
            <person name="Duong T.A."/>
            <person name="Aylward J."/>
            <person name="Coetzee M.P."/>
            <person name="Dadej K."/>
            <person name="De Beer Z.W."/>
            <person name="Findlay W."/>
            <person name="Havenga M."/>
            <person name="Kolarik M."/>
            <person name="Menzies J.G."/>
            <person name="Naidoo K."/>
            <person name="Pochopski O."/>
            <person name="Shoukouhi P."/>
            <person name="Santana Q.C."/>
            <person name="Seifert K.A."/>
            <person name="Soal N."/>
            <person name="Steenkamp E.T."/>
            <person name="Tatham C.T."/>
            <person name="van der Nest M.A."/>
            <person name="Wingfield M.J."/>
        </authorList>
    </citation>
    <scope>NUCLEOTIDE SEQUENCE [LARGE SCALE GENOMIC DNA]</scope>
    <source>
        <strain evidence="2">CMW44962</strain>
    </source>
</reference>
<gene>
    <name evidence="2" type="ORF">Tdes44962_MAKER09771</name>
</gene>
<feature type="signal peptide" evidence="1">
    <location>
        <begin position="1"/>
        <end position="16"/>
    </location>
</feature>
<sequence length="80" mass="8607">MAWRLMGASLAAAVLAFLLGLRHSLLTVTGFEQNFPEAEAAAWRIDDERALVVAAGGDDDDGDEWTSGIIWVGMGRGCQR</sequence>
<name>A0A9W7SRI9_9PEZI</name>
<evidence type="ECO:0000313" key="2">
    <source>
        <dbReference type="EMBL" id="KAH9827267.1"/>
    </source>
</evidence>
<accession>A0A9W7SRI9</accession>
<dbReference type="Proteomes" id="UP001138500">
    <property type="component" value="Unassembled WGS sequence"/>
</dbReference>
<protein>
    <submittedName>
        <fullName evidence="2">Uncharacterized protein</fullName>
    </submittedName>
</protein>
<proteinExistence type="predicted"/>